<accession>A0A135ULM9</accession>
<reference evidence="2 3" key="1">
    <citation type="submission" date="2014-02" db="EMBL/GenBank/DDBJ databases">
        <title>The genome sequence of Colletotrichum nymphaeae SA-01.</title>
        <authorList>
            <person name="Baroncelli R."/>
            <person name="Thon M.R."/>
        </authorList>
    </citation>
    <scope>NUCLEOTIDE SEQUENCE [LARGE SCALE GENOMIC DNA]</scope>
    <source>
        <strain evidence="2 3">SA-01</strain>
    </source>
</reference>
<dbReference type="AlphaFoldDB" id="A0A135ULM9"/>
<protein>
    <submittedName>
        <fullName evidence="2">Uncharacterized protein</fullName>
    </submittedName>
</protein>
<gene>
    <name evidence="2" type="ORF">CNYM01_14286</name>
</gene>
<comment type="caution">
    <text evidence="2">The sequence shown here is derived from an EMBL/GenBank/DDBJ whole genome shotgun (WGS) entry which is preliminary data.</text>
</comment>
<dbReference type="Proteomes" id="UP000070054">
    <property type="component" value="Unassembled WGS sequence"/>
</dbReference>
<feature type="region of interest" description="Disordered" evidence="1">
    <location>
        <begin position="80"/>
        <end position="104"/>
    </location>
</feature>
<sequence>MVKRILRPALSAARRLILRASPRLDLPLSSCSSPPSCVYSSLVLAQPWRGESGIGSSLLGKAFVGGGGIQQRATLTSLSSVTRRVQAPPPAPARQRQLRSDAGPPLGFRRTLSLCLLLSMRMFSSATATATASASASSLPSLASTCLPLQQASPLESYSSNRSYSSSSSPSSFFSRSDVVVDSNDSSTFPTTADKMGSLPGAIPPFKVFVIGGLSYAGVSTTLNLLDLSSGKSPRLAHIPYEHHPDFKNVPVEITLVDERDGFCKTP</sequence>
<evidence type="ECO:0000313" key="2">
    <source>
        <dbReference type="EMBL" id="KXH61296.1"/>
    </source>
</evidence>
<name>A0A135ULM9_9PEZI</name>
<organism evidence="2 3">
    <name type="scientific">Colletotrichum nymphaeae SA-01</name>
    <dbReference type="NCBI Taxonomy" id="1460502"/>
    <lineage>
        <taxon>Eukaryota</taxon>
        <taxon>Fungi</taxon>
        <taxon>Dikarya</taxon>
        <taxon>Ascomycota</taxon>
        <taxon>Pezizomycotina</taxon>
        <taxon>Sordariomycetes</taxon>
        <taxon>Hypocreomycetidae</taxon>
        <taxon>Glomerellales</taxon>
        <taxon>Glomerellaceae</taxon>
        <taxon>Colletotrichum</taxon>
        <taxon>Colletotrichum acutatum species complex</taxon>
    </lineage>
</organism>
<keyword evidence="3" id="KW-1185">Reference proteome</keyword>
<proteinExistence type="predicted"/>
<evidence type="ECO:0000256" key="1">
    <source>
        <dbReference type="SAM" id="MobiDB-lite"/>
    </source>
</evidence>
<dbReference type="EMBL" id="JEMN01000420">
    <property type="protein sequence ID" value="KXH61296.1"/>
    <property type="molecule type" value="Genomic_DNA"/>
</dbReference>
<evidence type="ECO:0000313" key="3">
    <source>
        <dbReference type="Proteomes" id="UP000070054"/>
    </source>
</evidence>